<reference evidence="2 3" key="1">
    <citation type="journal article" date="2019" name="Int. J. Syst. Evol. Microbiol.">
        <title>The Global Catalogue of Microorganisms (GCM) 10K type strain sequencing project: providing services to taxonomists for standard genome sequencing and annotation.</title>
        <authorList>
            <consortium name="The Broad Institute Genomics Platform"/>
            <consortium name="The Broad Institute Genome Sequencing Center for Infectious Disease"/>
            <person name="Wu L."/>
            <person name="Ma J."/>
        </authorList>
    </citation>
    <scope>NUCLEOTIDE SEQUENCE [LARGE SCALE GENOMIC DNA]</scope>
    <source>
        <strain evidence="2 3">XZYJT29</strain>
    </source>
</reference>
<protein>
    <submittedName>
        <fullName evidence="2">Aryl-sulfate sulfotransferase</fullName>
    </submittedName>
</protein>
<dbReference type="GeneID" id="78820352"/>
<dbReference type="Pfam" id="PF05935">
    <property type="entry name" value="Arylsulfotrans"/>
    <property type="match status" value="1"/>
</dbReference>
<evidence type="ECO:0000313" key="2">
    <source>
        <dbReference type="EMBL" id="MFC7140077.1"/>
    </source>
</evidence>
<accession>A0ABD5XY40</accession>
<dbReference type="SUPFAM" id="SSF50969">
    <property type="entry name" value="YVTN repeat-like/Quinoprotein amine dehydrogenase"/>
    <property type="match status" value="1"/>
</dbReference>
<dbReference type="RefSeq" id="WP_274325644.1">
    <property type="nucleotide sequence ID" value="NZ_CP118158.1"/>
</dbReference>
<evidence type="ECO:0000313" key="3">
    <source>
        <dbReference type="Proteomes" id="UP001596432"/>
    </source>
</evidence>
<keyword evidence="3" id="KW-1185">Reference proteome</keyword>
<evidence type="ECO:0000256" key="1">
    <source>
        <dbReference type="SAM" id="MobiDB-lite"/>
    </source>
</evidence>
<dbReference type="AlphaFoldDB" id="A0ABD5XY40"/>
<proteinExistence type="predicted"/>
<dbReference type="EMBL" id="JBHTAS010000001">
    <property type="protein sequence ID" value="MFC7140077.1"/>
    <property type="molecule type" value="Genomic_DNA"/>
</dbReference>
<feature type="region of interest" description="Disordered" evidence="1">
    <location>
        <begin position="36"/>
        <end position="103"/>
    </location>
</feature>
<organism evidence="2 3">
    <name type="scientific">Halosimplex aquaticum</name>
    <dbReference type="NCBI Taxonomy" id="3026162"/>
    <lineage>
        <taxon>Archaea</taxon>
        <taxon>Methanobacteriati</taxon>
        <taxon>Methanobacteriota</taxon>
        <taxon>Stenosarchaea group</taxon>
        <taxon>Halobacteria</taxon>
        <taxon>Halobacteriales</taxon>
        <taxon>Haloarculaceae</taxon>
        <taxon>Halosimplex</taxon>
    </lineage>
</organism>
<sequence>MNRPSKRSARALFAVVLVLAAGAVASSYATAETNVARGHGSPGAGGSAPGETGVAAPETRPPDYREPSENGSLTTGAVDEWSDGAASRADGRTLVDPAEHDPENLTVVGTQGFYASDEQAELVAFDRVGDVAYYDDSYRVYFDVDPVEGTDYTVEYLAAKHLDGEACANVSTERCTYNVFKRVNLTTGEEREVYGEVTPRIYSARWHDVDRINDTHVAVADILRDSVRVVNTTTDETVWEWNASSYFAPDVGGASGDWTHINDVEVTPDGRFMVSVRNMDRVVFVEPGEGVDANWTLGAEDDYDVLYEQHNPDYVPPAQGGPAVVVADSENSRVLEFQRVDPETGNVTTAADGEWRRSWGWRDSRLQWPRDADRLPGGDTLVVDTHGDRIAQIAPDGSVNWSLTVGMPYDVERLGTGDESAGGDSMRSIRDARGTTDAGSGARSGVGVPIVQPANDDADPDAVPPAGRITHPDRTVVETVWVGLKEVTPSIVVNGILYAAPSWVRFTDLAFGAVALVAALCWAGAELYWSRYAPLGRARAALRSVRPR</sequence>
<dbReference type="InterPro" id="IPR011044">
    <property type="entry name" value="Quino_amine_DH_bsu"/>
</dbReference>
<comment type="caution">
    <text evidence="2">The sequence shown here is derived from an EMBL/GenBank/DDBJ whole genome shotgun (WGS) entry which is preliminary data.</text>
</comment>
<dbReference type="Proteomes" id="UP001596432">
    <property type="component" value="Unassembled WGS sequence"/>
</dbReference>
<gene>
    <name evidence="2" type="ORF">ACFQMA_09555</name>
</gene>
<feature type="region of interest" description="Disordered" evidence="1">
    <location>
        <begin position="432"/>
        <end position="459"/>
    </location>
</feature>
<name>A0ABD5XY40_9EURY</name>
<dbReference type="InterPro" id="IPR010262">
    <property type="entry name" value="Arylsulfotransferase_bact"/>
</dbReference>
<feature type="compositionally biased region" description="Basic and acidic residues" evidence="1">
    <location>
        <begin position="89"/>
        <end position="103"/>
    </location>
</feature>